<evidence type="ECO:0000313" key="12">
    <source>
        <dbReference type="EMBL" id="CRG88206.1"/>
    </source>
</evidence>
<evidence type="ECO:0000256" key="7">
    <source>
        <dbReference type="ARBA" id="ARBA00022982"/>
    </source>
</evidence>
<sequence>MPQDMPPAGGYQPVQYKRNLPARGFRPWTYLVGMHLIMAYGFYKYSIGAREQTELAREKMWSRIHLIPLLQAEEDRDQVRRHYADKAREKELLGTETKVYNSDRFVRPTYTYTPGKLSQ</sequence>
<evidence type="ECO:0000256" key="8">
    <source>
        <dbReference type="ARBA" id="ARBA00022989"/>
    </source>
</evidence>
<evidence type="ECO:0000256" key="11">
    <source>
        <dbReference type="RuleBase" id="RU368034"/>
    </source>
</evidence>
<keyword evidence="5" id="KW-0812">Transmembrane</keyword>
<dbReference type="PANTHER" id="PTHR12966:SF0">
    <property type="entry name" value="NADH DEHYDROGENASE [UBIQUINONE] 1 ALPHA SUBCOMPLEX SUBUNIT 13"/>
    <property type="match status" value="1"/>
</dbReference>
<gene>
    <name evidence="12" type="ORF">PISL3812_05233</name>
</gene>
<evidence type="ECO:0000256" key="1">
    <source>
        <dbReference type="ARBA" id="ARBA00004298"/>
    </source>
</evidence>
<keyword evidence="6 11" id="KW-0999">Mitochondrion inner membrane</keyword>
<dbReference type="EMBL" id="CVMT01000004">
    <property type="protein sequence ID" value="CRG88206.1"/>
    <property type="molecule type" value="Genomic_DNA"/>
</dbReference>
<name>A0A0U1LZ94_TALIS</name>
<evidence type="ECO:0000256" key="6">
    <source>
        <dbReference type="ARBA" id="ARBA00022792"/>
    </source>
</evidence>
<dbReference type="GO" id="GO:0045271">
    <property type="term" value="C:respiratory chain complex I"/>
    <property type="evidence" value="ECO:0007669"/>
    <property type="project" value="UniProtKB-UniRule"/>
</dbReference>
<protein>
    <recommendedName>
        <fullName evidence="11">NADH dehydrogenase [ubiquinone] 1 alpha subcomplex subunit 13</fullName>
    </recommendedName>
</protein>
<keyword evidence="7 11" id="KW-0249">Electron transport</keyword>
<comment type="similarity">
    <text evidence="2 11">Belongs to the complex I NDUFA13 subunit family.</text>
</comment>
<keyword evidence="4 11" id="KW-0679">Respiratory chain</keyword>
<evidence type="ECO:0000313" key="13">
    <source>
        <dbReference type="Proteomes" id="UP000054383"/>
    </source>
</evidence>
<comment type="function">
    <text evidence="11">Complex I functions in the transfer of electrons from NADH to the respiratory chain. Accessory subunit of the mitochondrial membrane respiratory chain NADH dehydrogenase (Complex I), that is believed not to be involved in catalysis.</text>
</comment>
<dbReference type="PANTHER" id="PTHR12966">
    <property type="entry name" value="NADH DEHYDROGENASE UBIQUINONE 1 ALPHA SUBCOMPLEX SUBUNIT 13"/>
    <property type="match status" value="1"/>
</dbReference>
<organism evidence="12 13">
    <name type="scientific">Talaromyces islandicus</name>
    <name type="common">Penicillium islandicum</name>
    <dbReference type="NCBI Taxonomy" id="28573"/>
    <lineage>
        <taxon>Eukaryota</taxon>
        <taxon>Fungi</taxon>
        <taxon>Dikarya</taxon>
        <taxon>Ascomycota</taxon>
        <taxon>Pezizomycotina</taxon>
        <taxon>Eurotiomycetes</taxon>
        <taxon>Eurotiomycetidae</taxon>
        <taxon>Eurotiales</taxon>
        <taxon>Trichocomaceae</taxon>
        <taxon>Talaromyces</taxon>
        <taxon>Talaromyces sect. Islandici</taxon>
    </lineage>
</organism>
<comment type="subcellular location">
    <subcellularLocation>
        <location evidence="1 11">Mitochondrion inner membrane</location>
        <topology evidence="1 11">Single-pass membrane protein</topology>
        <orientation evidence="1 11">Matrix side</orientation>
    </subcellularLocation>
</comment>
<keyword evidence="3 11" id="KW-0813">Transport</keyword>
<dbReference type="GO" id="GO:0005743">
    <property type="term" value="C:mitochondrial inner membrane"/>
    <property type="evidence" value="ECO:0007669"/>
    <property type="project" value="UniProtKB-SubCell"/>
</dbReference>
<dbReference type="AlphaFoldDB" id="A0A0U1LZ94"/>
<reference evidence="12 13" key="1">
    <citation type="submission" date="2015-04" db="EMBL/GenBank/DDBJ databases">
        <authorList>
            <person name="Syromyatnikov M.Y."/>
            <person name="Popov V.N."/>
        </authorList>
    </citation>
    <scope>NUCLEOTIDE SEQUENCE [LARGE SCALE GENOMIC DNA]</scope>
    <source>
        <strain evidence="12">WF-38-12</strain>
    </source>
</reference>
<evidence type="ECO:0000256" key="9">
    <source>
        <dbReference type="ARBA" id="ARBA00023128"/>
    </source>
</evidence>
<evidence type="ECO:0000256" key="3">
    <source>
        <dbReference type="ARBA" id="ARBA00022448"/>
    </source>
</evidence>
<dbReference type="OrthoDB" id="3308at2759"/>
<dbReference type="OMA" id="YGIREQH"/>
<proteinExistence type="inferred from homology"/>
<evidence type="ECO:0000256" key="10">
    <source>
        <dbReference type="ARBA" id="ARBA00023136"/>
    </source>
</evidence>
<dbReference type="InterPro" id="IPR009346">
    <property type="entry name" value="GRIM-19"/>
</dbReference>
<evidence type="ECO:0000256" key="2">
    <source>
        <dbReference type="ARBA" id="ARBA00007312"/>
    </source>
</evidence>
<dbReference type="STRING" id="28573.A0A0U1LZ94"/>
<keyword evidence="9 11" id="KW-0496">Mitochondrion</keyword>
<evidence type="ECO:0000256" key="4">
    <source>
        <dbReference type="ARBA" id="ARBA00022660"/>
    </source>
</evidence>
<keyword evidence="13" id="KW-1185">Reference proteome</keyword>
<evidence type="ECO:0000256" key="5">
    <source>
        <dbReference type="ARBA" id="ARBA00022692"/>
    </source>
</evidence>
<keyword evidence="8" id="KW-1133">Transmembrane helix</keyword>
<keyword evidence="10" id="KW-0472">Membrane</keyword>
<accession>A0A0U1LZ94</accession>
<dbReference type="Proteomes" id="UP000054383">
    <property type="component" value="Unassembled WGS sequence"/>
</dbReference>
<dbReference type="Pfam" id="PF06212">
    <property type="entry name" value="GRIM-19"/>
    <property type="match status" value="1"/>
</dbReference>